<dbReference type="GO" id="GO:0000287">
    <property type="term" value="F:magnesium ion binding"/>
    <property type="evidence" value="ECO:0007669"/>
    <property type="project" value="TreeGrafter"/>
</dbReference>
<dbReference type="InterPro" id="IPR040442">
    <property type="entry name" value="Pyrv_kinase-like_dom_sf"/>
</dbReference>
<keyword evidence="3 6" id="KW-0479">Metal-binding</keyword>
<keyword evidence="9" id="KW-1185">Reference proteome</keyword>
<dbReference type="InterPro" id="IPR011206">
    <property type="entry name" value="Citrate_lyase_beta/mcl1/mcl2"/>
</dbReference>
<dbReference type="Pfam" id="PF03328">
    <property type="entry name" value="HpcH_HpaI"/>
    <property type="match status" value="1"/>
</dbReference>
<comment type="cofactor">
    <cofactor evidence="1">
        <name>Mg(2+)</name>
        <dbReference type="ChEBI" id="CHEBI:18420"/>
    </cofactor>
</comment>
<dbReference type="GO" id="GO:0006107">
    <property type="term" value="P:oxaloacetate metabolic process"/>
    <property type="evidence" value="ECO:0007669"/>
    <property type="project" value="TreeGrafter"/>
</dbReference>
<comment type="similarity">
    <text evidence="2">Belongs to the HpcH/HpaI aldolase family.</text>
</comment>
<evidence type="ECO:0000256" key="6">
    <source>
        <dbReference type="PIRSR" id="PIRSR015582-2"/>
    </source>
</evidence>
<dbReference type="Proteomes" id="UP000269692">
    <property type="component" value="Unassembled WGS sequence"/>
</dbReference>
<dbReference type="SUPFAM" id="SSF51621">
    <property type="entry name" value="Phosphoenolpyruvate/pyruvate domain"/>
    <property type="match status" value="1"/>
</dbReference>
<evidence type="ECO:0000313" key="8">
    <source>
        <dbReference type="EMBL" id="RLP71874.1"/>
    </source>
</evidence>
<reference evidence="8 9" key="1">
    <citation type="submission" date="2018-10" db="EMBL/GenBank/DDBJ databases">
        <title>Xanthobacter tagetidis genome sequencing and assembly.</title>
        <authorList>
            <person name="Maclea K.S."/>
            <person name="Goen A.E."/>
            <person name="Fatima S.A."/>
        </authorList>
    </citation>
    <scope>NUCLEOTIDE SEQUENCE [LARGE SCALE GENOMIC DNA]</scope>
    <source>
        <strain evidence="8 9">ATCC 700314</strain>
    </source>
</reference>
<evidence type="ECO:0000256" key="3">
    <source>
        <dbReference type="ARBA" id="ARBA00022723"/>
    </source>
</evidence>
<evidence type="ECO:0000256" key="4">
    <source>
        <dbReference type="ARBA" id="ARBA00022842"/>
    </source>
</evidence>
<dbReference type="OrthoDB" id="9800547at2"/>
<gene>
    <name evidence="8" type="ORF">D9R14_22150</name>
</gene>
<organism evidence="8 9">
    <name type="scientific">Xanthobacter tagetidis</name>
    <dbReference type="NCBI Taxonomy" id="60216"/>
    <lineage>
        <taxon>Bacteria</taxon>
        <taxon>Pseudomonadati</taxon>
        <taxon>Pseudomonadota</taxon>
        <taxon>Alphaproteobacteria</taxon>
        <taxon>Hyphomicrobiales</taxon>
        <taxon>Xanthobacteraceae</taxon>
        <taxon>Xanthobacter</taxon>
    </lineage>
</organism>
<protein>
    <submittedName>
        <fullName evidence="8">CoA ester lyase</fullName>
    </submittedName>
</protein>
<feature type="binding site" evidence="6">
    <location>
        <position position="202"/>
    </location>
    <ligand>
        <name>Mg(2+)</name>
        <dbReference type="ChEBI" id="CHEBI:18420"/>
    </ligand>
</feature>
<feature type="binding site" evidence="6">
    <location>
        <position position="175"/>
    </location>
    <ligand>
        <name>Mg(2+)</name>
        <dbReference type="ChEBI" id="CHEBI:18420"/>
    </ligand>
</feature>
<dbReference type="AlphaFoldDB" id="A0A3L6ZVV2"/>
<keyword evidence="8" id="KW-0456">Lyase</keyword>
<feature type="binding site" evidence="5">
    <location>
        <position position="175"/>
    </location>
    <ligand>
        <name>substrate</name>
    </ligand>
</feature>
<dbReference type="InterPro" id="IPR005000">
    <property type="entry name" value="Aldolase/citrate-lyase_domain"/>
</dbReference>
<proteinExistence type="inferred from homology"/>
<name>A0A3L6ZVV2_9HYPH</name>
<sequence>MPVWWSSSTAPSTRMASRWRCAAARPSCAAARPERAMPAERPARAEPRSYLFVPGDAPDKMAKAWAAGAADALILDLEDSVAPERKDAAVGTVRDFLSGRGEGGGPLLFVRVNGTEPERALREIAALPLAPLAGIVWPKLATIAQLAPVASALDALEARDGLASGHVGIVGIVTETAAALLNGADLGKGHPRLTGYTWGMEDLSAELGRAPLPGRTDAQKVLATHAQLFCLLTANAAGITPIDAVDANFRDLPALEADTRRGAELGFRSRMAIHPAQIAPIHEGLAPDAATLDWARRVLALAAENPGASAFKLDGRMVDRPHIRTAQAILSRIKAQ</sequence>
<evidence type="ECO:0000259" key="7">
    <source>
        <dbReference type="Pfam" id="PF03328"/>
    </source>
</evidence>
<keyword evidence="4 6" id="KW-0460">Magnesium</keyword>
<feature type="binding site" evidence="5">
    <location>
        <position position="111"/>
    </location>
    <ligand>
        <name>substrate</name>
    </ligand>
</feature>
<evidence type="ECO:0000256" key="5">
    <source>
        <dbReference type="PIRSR" id="PIRSR015582-1"/>
    </source>
</evidence>
<dbReference type="PANTHER" id="PTHR32308:SF0">
    <property type="entry name" value="HPCH_HPAI ALDOLASE_CITRATE LYASE DOMAIN-CONTAINING PROTEIN"/>
    <property type="match status" value="1"/>
</dbReference>
<dbReference type="Gene3D" id="3.20.20.60">
    <property type="entry name" value="Phosphoenolpyruvate-binding domains"/>
    <property type="match status" value="1"/>
</dbReference>
<evidence type="ECO:0000256" key="2">
    <source>
        <dbReference type="ARBA" id="ARBA00005568"/>
    </source>
</evidence>
<dbReference type="PIRSF" id="PIRSF015582">
    <property type="entry name" value="Cit_lyase_B"/>
    <property type="match status" value="1"/>
</dbReference>
<dbReference type="EMBL" id="RCTF01000029">
    <property type="protein sequence ID" value="RLP71874.1"/>
    <property type="molecule type" value="Genomic_DNA"/>
</dbReference>
<dbReference type="PANTHER" id="PTHR32308">
    <property type="entry name" value="LYASE BETA SUBUNIT, PUTATIVE (AFU_ORTHOLOGUE AFUA_4G13030)-RELATED"/>
    <property type="match status" value="1"/>
</dbReference>
<dbReference type="GO" id="GO:0016829">
    <property type="term" value="F:lyase activity"/>
    <property type="evidence" value="ECO:0007669"/>
    <property type="project" value="UniProtKB-KW"/>
</dbReference>
<evidence type="ECO:0000256" key="1">
    <source>
        <dbReference type="ARBA" id="ARBA00001946"/>
    </source>
</evidence>
<evidence type="ECO:0000313" key="9">
    <source>
        <dbReference type="Proteomes" id="UP000269692"/>
    </source>
</evidence>
<feature type="domain" description="HpcH/HpaI aldolase/citrate lyase" evidence="7">
    <location>
        <begin position="48"/>
        <end position="275"/>
    </location>
</feature>
<comment type="caution">
    <text evidence="8">The sequence shown here is derived from an EMBL/GenBank/DDBJ whole genome shotgun (WGS) entry which is preliminary data.</text>
</comment>
<accession>A0A3L6ZVV2</accession>
<dbReference type="InterPro" id="IPR015813">
    <property type="entry name" value="Pyrv/PenolPyrv_kinase-like_dom"/>
</dbReference>